<dbReference type="PANTHER" id="PTHR45586">
    <property type="entry name" value="TPR REPEAT-CONTAINING PROTEIN PA4667"/>
    <property type="match status" value="1"/>
</dbReference>
<evidence type="ECO:0000256" key="3">
    <source>
        <dbReference type="PROSITE-ProRule" id="PRU00339"/>
    </source>
</evidence>
<organism evidence="6 7">
    <name type="scientific">Treponema maltophilum ATCC 51939</name>
    <dbReference type="NCBI Taxonomy" id="1125699"/>
    <lineage>
        <taxon>Bacteria</taxon>
        <taxon>Pseudomonadati</taxon>
        <taxon>Spirochaetota</taxon>
        <taxon>Spirochaetia</taxon>
        <taxon>Spirochaetales</taxon>
        <taxon>Treponemataceae</taxon>
        <taxon>Treponema</taxon>
    </lineage>
</organism>
<feature type="chain" id="PRO_5005374466" evidence="5">
    <location>
        <begin position="32"/>
        <end position="278"/>
    </location>
</feature>
<sequence length="278" mass="30977">MDTKHHTHTIPVLCGFCILLLLNFFVPCVHAQQSASFEQGAFAEGERMFRTNQPEKAIPLLQKALLEKKAAPSVYNYLGTAYMQTGNIRKALDVFLQGIEAAGTDKKSLYYNAGNASFLLADYAKAQEYFSLSLAADSSWAPSYLNRANTLVYLGKFREAIDDYGNYLALAPDSVQGSEIRRMIGVLNDELAFREREAARRAEEAERIKKEEERLQAERDRIAAEKARLEAEKAAAEAERRKKLLEEVSAALQAGSSTNVSAGTEGVLDYEYEEAELQ</sequence>
<dbReference type="AlphaFoldDB" id="S3K0X5"/>
<evidence type="ECO:0000313" key="7">
    <source>
        <dbReference type="Proteomes" id="UP000014541"/>
    </source>
</evidence>
<dbReference type="Pfam" id="PF14559">
    <property type="entry name" value="TPR_19"/>
    <property type="match status" value="1"/>
</dbReference>
<dbReference type="PANTHER" id="PTHR45586:SF1">
    <property type="entry name" value="LIPOPOLYSACCHARIDE ASSEMBLY PROTEIN B"/>
    <property type="match status" value="1"/>
</dbReference>
<dbReference type="OrthoDB" id="363363at2"/>
<proteinExistence type="predicted"/>
<dbReference type="SUPFAM" id="SSF48452">
    <property type="entry name" value="TPR-like"/>
    <property type="match status" value="1"/>
</dbReference>
<keyword evidence="4" id="KW-0175">Coiled coil</keyword>
<evidence type="ECO:0000256" key="4">
    <source>
        <dbReference type="SAM" id="Coils"/>
    </source>
</evidence>
<dbReference type="SMART" id="SM00028">
    <property type="entry name" value="TPR"/>
    <property type="match status" value="3"/>
</dbReference>
<dbReference type="InterPro" id="IPR011990">
    <property type="entry name" value="TPR-like_helical_dom_sf"/>
</dbReference>
<protein>
    <submittedName>
        <fullName evidence="6">Uncharacterized protein</fullName>
    </submittedName>
</protein>
<keyword evidence="7" id="KW-1185">Reference proteome</keyword>
<dbReference type="STRING" id="1125699.HMPREF9194_00863"/>
<dbReference type="eggNOG" id="COG0457">
    <property type="taxonomic scope" value="Bacteria"/>
</dbReference>
<evidence type="ECO:0000256" key="1">
    <source>
        <dbReference type="ARBA" id="ARBA00022737"/>
    </source>
</evidence>
<evidence type="ECO:0000313" key="6">
    <source>
        <dbReference type="EMBL" id="EPF30546.1"/>
    </source>
</evidence>
<keyword evidence="1" id="KW-0677">Repeat</keyword>
<accession>S3K0X5</accession>
<feature type="repeat" description="TPR" evidence="3">
    <location>
        <begin position="141"/>
        <end position="174"/>
    </location>
</feature>
<feature type="coiled-coil region" evidence="4">
    <location>
        <begin position="194"/>
        <end position="255"/>
    </location>
</feature>
<evidence type="ECO:0000256" key="2">
    <source>
        <dbReference type="ARBA" id="ARBA00022803"/>
    </source>
</evidence>
<dbReference type="Proteomes" id="UP000014541">
    <property type="component" value="Unassembled WGS sequence"/>
</dbReference>
<reference evidence="6 7" key="1">
    <citation type="submission" date="2013-04" db="EMBL/GenBank/DDBJ databases">
        <title>The Genome Sequence of Treponema maltophilum ATCC 51939.</title>
        <authorList>
            <consortium name="The Broad Institute Genomics Platform"/>
            <person name="Earl A."/>
            <person name="Ward D."/>
            <person name="Feldgarden M."/>
            <person name="Gevers D."/>
            <person name="Leonetti C."/>
            <person name="Blanton J.M."/>
            <person name="Dewhirst F.E."/>
            <person name="Izard J."/>
            <person name="Walker B."/>
            <person name="Young S."/>
            <person name="Zeng Q."/>
            <person name="Gargeya S."/>
            <person name="Fitzgerald M."/>
            <person name="Haas B."/>
            <person name="Abouelleil A."/>
            <person name="Allen A.W."/>
            <person name="Alvarado L."/>
            <person name="Arachchi H.M."/>
            <person name="Berlin A.M."/>
            <person name="Chapman S.B."/>
            <person name="Gainer-Dewar J."/>
            <person name="Goldberg J."/>
            <person name="Griggs A."/>
            <person name="Gujja S."/>
            <person name="Hansen M."/>
            <person name="Howarth C."/>
            <person name="Imamovic A."/>
            <person name="Ireland A."/>
            <person name="Larimer J."/>
            <person name="McCowan C."/>
            <person name="Murphy C."/>
            <person name="Pearson M."/>
            <person name="Poon T.W."/>
            <person name="Priest M."/>
            <person name="Roberts A."/>
            <person name="Saif S."/>
            <person name="Shea T."/>
            <person name="Sisk P."/>
            <person name="Sykes S."/>
            <person name="Wortman J."/>
            <person name="Nusbaum C."/>
            <person name="Birren B."/>
        </authorList>
    </citation>
    <scope>NUCLEOTIDE SEQUENCE [LARGE SCALE GENOMIC DNA]</scope>
    <source>
        <strain evidence="6 7">ATCC 51939</strain>
    </source>
</reference>
<feature type="signal peptide" evidence="5">
    <location>
        <begin position="1"/>
        <end position="31"/>
    </location>
</feature>
<dbReference type="Gene3D" id="1.25.40.10">
    <property type="entry name" value="Tetratricopeptide repeat domain"/>
    <property type="match status" value="2"/>
</dbReference>
<gene>
    <name evidence="6" type="ORF">HMPREF9194_00863</name>
</gene>
<dbReference type="HOGENOM" id="CLU_038824_0_0_12"/>
<dbReference type="Pfam" id="PF13181">
    <property type="entry name" value="TPR_8"/>
    <property type="match status" value="2"/>
</dbReference>
<dbReference type="InterPro" id="IPR051012">
    <property type="entry name" value="CellSynth/LPSAsmb/PSIAsmb"/>
</dbReference>
<dbReference type="PATRIC" id="fig|1125699.3.peg.880"/>
<feature type="repeat" description="TPR" evidence="3">
    <location>
        <begin position="72"/>
        <end position="105"/>
    </location>
</feature>
<keyword evidence="5" id="KW-0732">Signal</keyword>
<dbReference type="EMBL" id="ATFF01000006">
    <property type="protein sequence ID" value="EPF30546.1"/>
    <property type="molecule type" value="Genomic_DNA"/>
</dbReference>
<keyword evidence="2 3" id="KW-0802">TPR repeat</keyword>
<name>S3K0X5_TREMA</name>
<evidence type="ECO:0000256" key="5">
    <source>
        <dbReference type="SAM" id="SignalP"/>
    </source>
</evidence>
<dbReference type="PROSITE" id="PS50005">
    <property type="entry name" value="TPR"/>
    <property type="match status" value="2"/>
</dbReference>
<dbReference type="InterPro" id="IPR019734">
    <property type="entry name" value="TPR_rpt"/>
</dbReference>
<comment type="caution">
    <text evidence="6">The sequence shown here is derived from an EMBL/GenBank/DDBJ whole genome shotgun (WGS) entry which is preliminary data.</text>
</comment>